<feature type="active site" evidence="5 6">
    <location>
        <position position="166"/>
    </location>
</feature>
<dbReference type="PROSITE" id="PS50203">
    <property type="entry name" value="CALPAIN_CAT"/>
    <property type="match status" value="1"/>
</dbReference>
<evidence type="ECO:0000256" key="1">
    <source>
        <dbReference type="ARBA" id="ARBA00007623"/>
    </source>
</evidence>
<dbReference type="RefSeq" id="XP_010759870.1">
    <property type="nucleotide sequence ID" value="XM_010761568.1"/>
</dbReference>
<evidence type="ECO:0000313" key="10">
    <source>
        <dbReference type="Proteomes" id="UP000001628"/>
    </source>
</evidence>
<feature type="compositionally biased region" description="Basic and acidic residues" evidence="7">
    <location>
        <begin position="695"/>
        <end position="730"/>
    </location>
</feature>
<dbReference type="Gene3D" id="3.90.70.10">
    <property type="entry name" value="Cysteine proteinases"/>
    <property type="match status" value="1"/>
</dbReference>
<feature type="compositionally biased region" description="Basic and acidic residues" evidence="7">
    <location>
        <begin position="848"/>
        <end position="862"/>
    </location>
</feature>
<dbReference type="InterPro" id="IPR001300">
    <property type="entry name" value="Peptidase_C2_calpain_cat"/>
</dbReference>
<dbReference type="SUPFAM" id="SSF54001">
    <property type="entry name" value="Cysteine proteinases"/>
    <property type="match status" value="1"/>
</dbReference>
<dbReference type="AlphaFoldDB" id="A0A0A0HSB3"/>
<keyword evidence="2 6" id="KW-0645">Protease</keyword>
<dbReference type="InParanoid" id="A0A0A0HSB3"/>
<feature type="compositionally biased region" description="Basic and acidic residues" evidence="7">
    <location>
        <begin position="611"/>
        <end position="620"/>
    </location>
</feature>
<dbReference type="GO" id="GO:0004198">
    <property type="term" value="F:calcium-dependent cysteine-type endopeptidase activity"/>
    <property type="evidence" value="ECO:0007669"/>
    <property type="project" value="InterPro"/>
</dbReference>
<comment type="similarity">
    <text evidence="1">Belongs to the peptidase C2 family.</text>
</comment>
<feature type="active site" evidence="5 6">
    <location>
        <position position="389"/>
    </location>
</feature>
<evidence type="ECO:0000256" key="4">
    <source>
        <dbReference type="ARBA" id="ARBA00022807"/>
    </source>
</evidence>
<evidence type="ECO:0000256" key="6">
    <source>
        <dbReference type="PROSITE-ProRule" id="PRU00239"/>
    </source>
</evidence>
<evidence type="ECO:0000256" key="5">
    <source>
        <dbReference type="PIRSR" id="PIRSR622684-1"/>
    </source>
</evidence>
<dbReference type="SMART" id="SM00230">
    <property type="entry name" value="CysPc"/>
    <property type="match status" value="1"/>
</dbReference>
<dbReference type="eggNOG" id="KOG0045">
    <property type="taxonomic scope" value="Eukaryota"/>
</dbReference>
<dbReference type="STRING" id="502780.A0A0A0HSB3"/>
<dbReference type="PANTHER" id="PTHR10183">
    <property type="entry name" value="CALPAIN"/>
    <property type="match status" value="1"/>
</dbReference>
<dbReference type="OrthoDB" id="424753at2759"/>
<dbReference type="PANTHER" id="PTHR10183:SF379">
    <property type="entry name" value="CALPAIN-5"/>
    <property type="match status" value="1"/>
</dbReference>
<keyword evidence="4 6" id="KW-0788">Thiol protease</keyword>
<dbReference type="Proteomes" id="UP000001628">
    <property type="component" value="Unassembled WGS sequence"/>
</dbReference>
<feature type="active site" evidence="5 6">
    <location>
        <position position="369"/>
    </location>
</feature>
<feature type="compositionally biased region" description="Basic and acidic residues" evidence="7">
    <location>
        <begin position="739"/>
        <end position="748"/>
    </location>
</feature>
<evidence type="ECO:0000256" key="2">
    <source>
        <dbReference type="ARBA" id="ARBA00022670"/>
    </source>
</evidence>
<feature type="region of interest" description="Disordered" evidence="7">
    <location>
        <begin position="611"/>
        <end position="981"/>
    </location>
</feature>
<dbReference type="InterPro" id="IPR038765">
    <property type="entry name" value="Papain-like_cys_pep_sf"/>
</dbReference>
<sequence>MAHTSVSDGGSDRPGTETAPTTTRERATPQNIVDTFWGSFNSKFPGRVLKVLPRRPGKAPPQPISNIAHGESALDSYNRAKKECEHAVNRIAKQCLRINQKYVDPHFDIEADLKSGQRNCLDGLGGENVSMKPKGVKRVSDIFEKPQFYVNNATAGDVRQGNDGDCWLMAALCTLGNMEGLINRVCVARNEQVGVYGFVFYRGKPHLLIFSAKHTIWRHTIIDDKLYLRAPDYEDAAWEREVWDDIGRSDTELNYRKTWQTGSRALYFAQCSDDNETWLPLLEKAYAKAHGDYSSIEGGFVGEAIEDLTGGVTSEIISRDVLDQDRFWNEDLMNVNKKFVFGCATGLYGRWLYPSYYDSKERSGIHECHAYSVMDAKEINGQRLLRLRNPWGHKEWSGPWSDGSEQWTPEWMNLLQHKFGNDGVFWISYEDFLHKYEFLDRTRLFGDDWIVTQKWTNFQVPWTLEYHKTKFVIEITRKGPVVIVLSQLDYRYFKGLDGQYKFELQFRLEKDGQDDYIVRNQNSIYMSRSVSADITLEPGTYTVLVRVRATKSKTAPPEEVIKEKATTEREKLVQIGQSYDLAHAKGVDLESGEEEAERKNKELEKRAALRKKERDLAEVRSRRKWVTRKKIAARDKRRKKKAEQVRERRAARQQTKNAENQEGQQTEEKKQGGEADEEREDGHSKKEIQQNSSPEVKEENVELRAEDAKKQEREKHGDQEKKDDDAKSQDLDPEEQEGQNDKGADKKGAVQLRNEFVENKETKKDQDTEKGSEDVSHQGEDLNGNEVKEQGIEREYMDIKFEAGDSEEKEVNGNGGGKKNGEIVEPQMSDLEGNEIKKGGDMETMGEVSEHQSENLRNKKELQEDEGLGNKSLESFRPLTVTEDESGKENNNEEAKVIPPTPEVAKEQEPQTQKENETDDKNQTTEPTAKIAKKVEEDSGVDSGSDFEFDSEIDMSPIEDSDSEGDEEEEGDIDGEYSVQPPWNAVCVIGLRVYSKDSGLTVRVVKPKLWQTVSEPQRDCDDPAVE</sequence>
<organism evidence="9 10">
    <name type="scientific">Paracoccidioides brasiliensis (strain Pb18)</name>
    <dbReference type="NCBI Taxonomy" id="502780"/>
    <lineage>
        <taxon>Eukaryota</taxon>
        <taxon>Fungi</taxon>
        <taxon>Dikarya</taxon>
        <taxon>Ascomycota</taxon>
        <taxon>Pezizomycotina</taxon>
        <taxon>Eurotiomycetes</taxon>
        <taxon>Eurotiomycetidae</taxon>
        <taxon>Onygenales</taxon>
        <taxon>Ajellomycetaceae</taxon>
        <taxon>Paracoccidioides</taxon>
    </lineage>
</organism>
<dbReference type="GO" id="GO:0006508">
    <property type="term" value="P:proteolysis"/>
    <property type="evidence" value="ECO:0007669"/>
    <property type="project" value="UniProtKB-KW"/>
</dbReference>
<feature type="region of interest" description="Disordered" evidence="7">
    <location>
        <begin position="1"/>
        <end position="30"/>
    </location>
</feature>
<feature type="compositionally biased region" description="Basic and acidic residues" evidence="7">
    <location>
        <begin position="885"/>
        <end position="896"/>
    </location>
</feature>
<dbReference type="VEuPathDB" id="FungiDB:PADG_11634"/>
<dbReference type="CDD" id="cd00044">
    <property type="entry name" value="CysPc"/>
    <property type="match status" value="1"/>
</dbReference>
<accession>A0A0A0HSB3</accession>
<protein>
    <recommendedName>
        <fullName evidence="8">Calpain catalytic domain-containing protein</fullName>
    </recommendedName>
</protein>
<feature type="domain" description="Calpain catalytic" evidence="8">
    <location>
        <begin position="137"/>
        <end position="445"/>
    </location>
</feature>
<evidence type="ECO:0000313" key="9">
    <source>
        <dbReference type="EMBL" id="KGM92104.1"/>
    </source>
</evidence>
<feature type="compositionally biased region" description="Basic residues" evidence="7">
    <location>
        <begin position="621"/>
        <end position="641"/>
    </location>
</feature>
<name>A0A0A0HSB3_PARBD</name>
<feature type="compositionally biased region" description="Basic and acidic residues" evidence="7">
    <location>
        <begin position="755"/>
        <end position="803"/>
    </location>
</feature>
<gene>
    <name evidence="9" type="ORF">PADG_11634</name>
</gene>
<dbReference type="InterPro" id="IPR022684">
    <property type="entry name" value="Calpain_cysteine_protease"/>
</dbReference>
<evidence type="ECO:0000256" key="3">
    <source>
        <dbReference type="ARBA" id="ARBA00022801"/>
    </source>
</evidence>
<evidence type="ECO:0000256" key="7">
    <source>
        <dbReference type="SAM" id="MobiDB-lite"/>
    </source>
</evidence>
<dbReference type="EMBL" id="KN275960">
    <property type="protein sequence ID" value="KGM92104.1"/>
    <property type="molecule type" value="Genomic_DNA"/>
</dbReference>
<keyword evidence="3 6" id="KW-0378">Hydrolase</keyword>
<keyword evidence="10" id="KW-1185">Reference proteome</keyword>
<evidence type="ECO:0000259" key="8">
    <source>
        <dbReference type="PROSITE" id="PS50203"/>
    </source>
</evidence>
<feature type="compositionally biased region" description="Basic and acidic residues" evidence="7">
    <location>
        <begin position="904"/>
        <end position="923"/>
    </location>
</feature>
<dbReference type="OMA" id="WGERKGI"/>
<dbReference type="HOGENOM" id="CLU_006072_1_2_1"/>
<proteinExistence type="inferred from homology"/>
<dbReference type="Pfam" id="PF00648">
    <property type="entry name" value="Peptidase_C2"/>
    <property type="match status" value="2"/>
</dbReference>
<dbReference type="KEGG" id="pbn:PADG_11634"/>
<feature type="compositionally biased region" description="Acidic residues" evidence="7">
    <location>
        <begin position="945"/>
        <end position="975"/>
    </location>
</feature>
<dbReference type="GeneID" id="22587531"/>
<reference evidence="9 10" key="1">
    <citation type="journal article" date="2011" name="PLoS Genet.">
        <title>Comparative genomic analysis of human fungal pathogens causing paracoccidioidomycosis.</title>
        <authorList>
            <person name="Desjardins C.A."/>
            <person name="Champion M.D."/>
            <person name="Holder J.W."/>
            <person name="Muszewska A."/>
            <person name="Goldberg J."/>
            <person name="Bailao A.M."/>
            <person name="Brigido M.M."/>
            <person name="Ferreira M.E."/>
            <person name="Garcia A.M."/>
            <person name="Grynberg M."/>
            <person name="Gujja S."/>
            <person name="Heiman D.I."/>
            <person name="Henn M.R."/>
            <person name="Kodira C.D."/>
            <person name="Leon-Narvaez H."/>
            <person name="Longo L.V."/>
            <person name="Ma L.J."/>
            <person name="Malavazi I."/>
            <person name="Matsuo A.L."/>
            <person name="Morais F.V."/>
            <person name="Pereira M."/>
            <person name="Rodriguez-Brito S."/>
            <person name="Sakthikumar S."/>
            <person name="Salem-Izacc S.M."/>
            <person name="Sykes S.M."/>
            <person name="Teixeira M.M."/>
            <person name="Vallejo M.C."/>
            <person name="Walter M.E."/>
            <person name="Yandava C."/>
            <person name="Young S."/>
            <person name="Zeng Q."/>
            <person name="Zucker J."/>
            <person name="Felipe M.S."/>
            <person name="Goldman G.H."/>
            <person name="Haas B.J."/>
            <person name="McEwen J.G."/>
            <person name="Nino-Vega G."/>
            <person name="Puccia R."/>
            <person name="San-Blas G."/>
            <person name="Soares C.M."/>
            <person name="Birren B.W."/>
            <person name="Cuomo C.A."/>
        </authorList>
    </citation>
    <scope>NUCLEOTIDE SEQUENCE [LARGE SCALE GENOMIC DNA]</scope>
    <source>
        <strain evidence="9 10">Pb18</strain>
    </source>
</reference>